<dbReference type="EMBL" id="JBEPMO010000001">
    <property type="protein sequence ID" value="MET3730468.1"/>
    <property type="molecule type" value="Genomic_DNA"/>
</dbReference>
<dbReference type="Proteomes" id="UP001549146">
    <property type="component" value="Unassembled WGS sequence"/>
</dbReference>
<gene>
    <name evidence="1" type="ORF">ABID46_000020</name>
</gene>
<dbReference type="RefSeq" id="WP_354505374.1">
    <property type="nucleotide sequence ID" value="NZ_JBEPMO010000001.1"/>
</dbReference>
<accession>A0ABV2LPG4</accession>
<keyword evidence="2" id="KW-1185">Reference proteome</keyword>
<sequence length="444" mass="50901">MSKIRIVGGKYTKITGGTHEIYGKRIDYIAQQKVRNDGVQGGVHNTNNPKSPPVKENTFLIEGKWTDTQDKEITRTRVGNTVRFHIQTKGIPEGGKVAIQMKDYDGTVYLMYGFLPVKLYDEIGIVTTNKETGASTPFTHLTVDKEGKAVLTLNLDENLHPMIADDTGAFIELYVTCRYLNEKIDLPTSKNKYLEVGFSEKTLFIKPAVKEGNYPLPEIYSHKGEIISYIINQKEKNIGSQFGILKIKTTEHFSKMSDVDAVKKTIYTEGIDISTGKTEFKHFHIEEIQNLYYSKIEIQEGNIFVDEELRKVNKIDKDTYLAYETKNKIIRIGQDASKLIDNYMLLSDMKEMIPALSSNDQFNKPSLSSFMFFLPPAISVGFTVLEYIATDMLRDFDEWYEEAKQLMLENAKMSGLTQVRNLLHMRKNTDFKDYRLLQDVPHYH</sequence>
<comment type="caution">
    <text evidence="1">The sequence shown here is derived from an EMBL/GenBank/DDBJ whole genome shotgun (WGS) entry which is preliminary data.</text>
</comment>
<reference evidence="1 2" key="1">
    <citation type="submission" date="2024-06" db="EMBL/GenBank/DDBJ databases">
        <title>Genomic Encyclopedia of Type Strains, Phase IV (KMG-IV): sequencing the most valuable type-strain genomes for metagenomic binning, comparative biology and taxonomic classification.</title>
        <authorList>
            <person name="Goeker M."/>
        </authorList>
    </citation>
    <scope>NUCLEOTIDE SEQUENCE [LARGE SCALE GENOMIC DNA]</scope>
    <source>
        <strain evidence="1 2">DSM 29388</strain>
    </source>
</reference>
<evidence type="ECO:0000313" key="2">
    <source>
        <dbReference type="Proteomes" id="UP001549146"/>
    </source>
</evidence>
<name>A0ABV2LPG4_9FLAO</name>
<protein>
    <submittedName>
        <fullName evidence="1">Uncharacterized protein</fullName>
    </submittedName>
</protein>
<proteinExistence type="predicted"/>
<evidence type="ECO:0000313" key="1">
    <source>
        <dbReference type="EMBL" id="MET3730468.1"/>
    </source>
</evidence>
<organism evidence="1 2">
    <name type="scientific">Moheibacter stercoris</name>
    <dbReference type="NCBI Taxonomy" id="1628251"/>
    <lineage>
        <taxon>Bacteria</taxon>
        <taxon>Pseudomonadati</taxon>
        <taxon>Bacteroidota</taxon>
        <taxon>Flavobacteriia</taxon>
        <taxon>Flavobacteriales</taxon>
        <taxon>Weeksellaceae</taxon>
        <taxon>Moheibacter</taxon>
    </lineage>
</organism>